<dbReference type="EMBL" id="JACTNZ010000004">
    <property type="protein sequence ID" value="KAG5553676.1"/>
    <property type="molecule type" value="Genomic_DNA"/>
</dbReference>
<feature type="coiled-coil region" evidence="1">
    <location>
        <begin position="119"/>
        <end position="150"/>
    </location>
</feature>
<proteinExistence type="predicted"/>
<keyword evidence="1" id="KW-0175">Coiled coil</keyword>
<feature type="region of interest" description="Disordered" evidence="2">
    <location>
        <begin position="169"/>
        <end position="193"/>
    </location>
</feature>
<name>A0AAV6KN83_9ERIC</name>
<accession>A0AAV6KN83</accession>
<protein>
    <submittedName>
        <fullName evidence="3">Uncharacterized protein</fullName>
    </submittedName>
</protein>
<reference evidence="3" key="1">
    <citation type="submission" date="2020-08" db="EMBL/GenBank/DDBJ databases">
        <title>Plant Genome Project.</title>
        <authorList>
            <person name="Zhang R.-G."/>
        </authorList>
    </citation>
    <scope>NUCLEOTIDE SEQUENCE</scope>
    <source>
        <strain evidence="3">WSP0</strain>
        <tissue evidence="3">Leaf</tissue>
    </source>
</reference>
<evidence type="ECO:0000313" key="3">
    <source>
        <dbReference type="EMBL" id="KAG5553676.1"/>
    </source>
</evidence>
<organism evidence="3 4">
    <name type="scientific">Rhododendron griersonianum</name>
    <dbReference type="NCBI Taxonomy" id="479676"/>
    <lineage>
        <taxon>Eukaryota</taxon>
        <taxon>Viridiplantae</taxon>
        <taxon>Streptophyta</taxon>
        <taxon>Embryophyta</taxon>
        <taxon>Tracheophyta</taxon>
        <taxon>Spermatophyta</taxon>
        <taxon>Magnoliopsida</taxon>
        <taxon>eudicotyledons</taxon>
        <taxon>Gunneridae</taxon>
        <taxon>Pentapetalae</taxon>
        <taxon>asterids</taxon>
        <taxon>Ericales</taxon>
        <taxon>Ericaceae</taxon>
        <taxon>Ericoideae</taxon>
        <taxon>Rhodoreae</taxon>
        <taxon>Rhododendron</taxon>
    </lineage>
</organism>
<gene>
    <name evidence="3" type="ORF">RHGRI_011538</name>
</gene>
<evidence type="ECO:0000256" key="2">
    <source>
        <dbReference type="SAM" id="MobiDB-lite"/>
    </source>
</evidence>
<dbReference type="AlphaFoldDB" id="A0AAV6KN83"/>
<comment type="caution">
    <text evidence="3">The sequence shown here is derived from an EMBL/GenBank/DDBJ whole genome shotgun (WGS) entry which is preliminary data.</text>
</comment>
<evidence type="ECO:0000256" key="1">
    <source>
        <dbReference type="SAM" id="Coils"/>
    </source>
</evidence>
<sequence>MKTQGKQQGFECKLALDQKERMTKKRSKGPTKVRDFVSLIGIIGCNQFPTFPAQGAPMIGDMQTYTTSHNPYVCMEALIADSLATTTTKKRTKRNFFATGFIEGLNAQVEKMTKSVMEMVDAQARMKEELEKEKELRLAAEKQVAELTKQAKVDMTTIAGLVEKSREASNLTLGQERSSISPTKHPSTSNFGN</sequence>
<keyword evidence="4" id="KW-1185">Reference proteome</keyword>
<evidence type="ECO:0000313" key="4">
    <source>
        <dbReference type="Proteomes" id="UP000823749"/>
    </source>
</evidence>
<dbReference type="Proteomes" id="UP000823749">
    <property type="component" value="Chromosome 4"/>
</dbReference>